<name>A0A2P2IJL9_RHIMU</name>
<evidence type="ECO:0000256" key="1">
    <source>
        <dbReference type="SAM" id="Phobius"/>
    </source>
</evidence>
<organism evidence="2">
    <name type="scientific">Rhizophora mucronata</name>
    <name type="common">Asiatic mangrove</name>
    <dbReference type="NCBI Taxonomy" id="61149"/>
    <lineage>
        <taxon>Eukaryota</taxon>
        <taxon>Viridiplantae</taxon>
        <taxon>Streptophyta</taxon>
        <taxon>Embryophyta</taxon>
        <taxon>Tracheophyta</taxon>
        <taxon>Spermatophyta</taxon>
        <taxon>Magnoliopsida</taxon>
        <taxon>eudicotyledons</taxon>
        <taxon>Gunneridae</taxon>
        <taxon>Pentapetalae</taxon>
        <taxon>rosids</taxon>
        <taxon>fabids</taxon>
        <taxon>Malpighiales</taxon>
        <taxon>Rhizophoraceae</taxon>
        <taxon>Rhizophora</taxon>
    </lineage>
</organism>
<keyword evidence="1" id="KW-0472">Membrane</keyword>
<keyword evidence="1" id="KW-0812">Transmembrane</keyword>
<evidence type="ECO:0000313" key="2">
    <source>
        <dbReference type="EMBL" id="MBW81415.1"/>
    </source>
</evidence>
<reference evidence="2" key="1">
    <citation type="submission" date="2018-02" db="EMBL/GenBank/DDBJ databases">
        <title>Rhizophora mucronata_Transcriptome.</title>
        <authorList>
            <person name="Meera S.P."/>
            <person name="Sreeshan A."/>
            <person name="Augustine A."/>
        </authorList>
    </citation>
    <scope>NUCLEOTIDE SEQUENCE</scope>
    <source>
        <tissue evidence="2">Leaf</tissue>
    </source>
</reference>
<accession>A0A2P2IJL9</accession>
<sequence>MADPLKSLSSPPFTINLSFSFSSPLGEMNTGSTGSLEELDAIEDISALSLSISLCFSLFGSFDFFWASIKFRGILKCQLNNYRR</sequence>
<keyword evidence="1" id="KW-1133">Transmembrane helix</keyword>
<feature type="transmembrane region" description="Helical" evidence="1">
    <location>
        <begin position="45"/>
        <end position="66"/>
    </location>
</feature>
<dbReference type="AlphaFoldDB" id="A0A2P2IJL9"/>
<proteinExistence type="predicted"/>
<protein>
    <submittedName>
        <fullName evidence="2">Uncharacterized protein MANES_03G014100</fullName>
    </submittedName>
</protein>
<dbReference type="EMBL" id="GGEC01000932">
    <property type="protein sequence ID" value="MBW81415.1"/>
    <property type="molecule type" value="Transcribed_RNA"/>
</dbReference>